<dbReference type="InterPro" id="IPR000847">
    <property type="entry name" value="LysR_HTH_N"/>
</dbReference>
<keyword evidence="7" id="KW-1185">Reference proteome</keyword>
<dbReference type="Proteomes" id="UP001209083">
    <property type="component" value="Chromosome"/>
</dbReference>
<name>A0ABY8QTI6_9MICO</name>
<evidence type="ECO:0000313" key="7">
    <source>
        <dbReference type="Proteomes" id="UP001209083"/>
    </source>
</evidence>
<dbReference type="Gene3D" id="3.40.190.10">
    <property type="entry name" value="Periplasmic binding protein-like II"/>
    <property type="match status" value="2"/>
</dbReference>
<dbReference type="PANTHER" id="PTHR30118">
    <property type="entry name" value="HTH-TYPE TRANSCRIPTIONAL REGULATOR LEUO-RELATED"/>
    <property type="match status" value="1"/>
</dbReference>
<keyword evidence="4" id="KW-0804">Transcription</keyword>
<dbReference type="Pfam" id="PF03466">
    <property type="entry name" value="LysR_substrate"/>
    <property type="match status" value="1"/>
</dbReference>
<reference evidence="6 7" key="1">
    <citation type="submission" date="2023-05" db="EMBL/GenBank/DDBJ databases">
        <title>Lithophilousrod everest ZFBP1038 complete genpme.</title>
        <authorList>
            <person name="Tian M."/>
        </authorList>
    </citation>
    <scope>NUCLEOTIDE SEQUENCE [LARGE SCALE GENOMIC DNA]</scope>
    <source>
        <strain evidence="6 7">ZFBP1038</strain>
    </source>
</reference>
<keyword evidence="2" id="KW-0805">Transcription regulation</keyword>
<gene>
    <name evidence="6" type="ORF">LWF01_16560</name>
</gene>
<dbReference type="PRINTS" id="PR00039">
    <property type="entry name" value="HTHLYSR"/>
</dbReference>
<evidence type="ECO:0000256" key="4">
    <source>
        <dbReference type="ARBA" id="ARBA00023163"/>
    </source>
</evidence>
<feature type="domain" description="HTH lysR-type" evidence="5">
    <location>
        <begin position="6"/>
        <end position="63"/>
    </location>
</feature>
<evidence type="ECO:0000256" key="3">
    <source>
        <dbReference type="ARBA" id="ARBA00023125"/>
    </source>
</evidence>
<dbReference type="PANTHER" id="PTHR30118:SF15">
    <property type="entry name" value="TRANSCRIPTIONAL REGULATORY PROTEIN"/>
    <property type="match status" value="1"/>
</dbReference>
<keyword evidence="3" id="KW-0238">DNA-binding</keyword>
<dbReference type="PROSITE" id="PS50931">
    <property type="entry name" value="HTH_LYSR"/>
    <property type="match status" value="1"/>
</dbReference>
<accession>A0ABY8QTI6</accession>
<dbReference type="InterPro" id="IPR050389">
    <property type="entry name" value="LysR-type_TF"/>
</dbReference>
<dbReference type="EMBL" id="CP090958">
    <property type="protein sequence ID" value="WGW11684.1"/>
    <property type="molecule type" value="Genomic_DNA"/>
</dbReference>
<dbReference type="Pfam" id="PF00126">
    <property type="entry name" value="HTH_1"/>
    <property type="match status" value="1"/>
</dbReference>
<proteinExistence type="inferred from homology"/>
<protein>
    <submittedName>
        <fullName evidence="6">LysR family transcriptional regulator</fullName>
    </submittedName>
</protein>
<organism evidence="6 7">
    <name type="scientific">Saxibacter everestensis</name>
    <dbReference type="NCBI Taxonomy" id="2909229"/>
    <lineage>
        <taxon>Bacteria</taxon>
        <taxon>Bacillati</taxon>
        <taxon>Actinomycetota</taxon>
        <taxon>Actinomycetes</taxon>
        <taxon>Micrococcales</taxon>
        <taxon>Brevibacteriaceae</taxon>
        <taxon>Saxibacter</taxon>
    </lineage>
</organism>
<comment type="similarity">
    <text evidence="1">Belongs to the LysR transcriptional regulatory family.</text>
</comment>
<dbReference type="SUPFAM" id="SSF46785">
    <property type="entry name" value="Winged helix' DNA-binding domain"/>
    <property type="match status" value="1"/>
</dbReference>
<evidence type="ECO:0000313" key="6">
    <source>
        <dbReference type="EMBL" id="WGW11684.1"/>
    </source>
</evidence>
<dbReference type="CDD" id="cd08417">
    <property type="entry name" value="PBP2_Nitroaromatics_like"/>
    <property type="match status" value="1"/>
</dbReference>
<sequence>MDLRRVDLNLLVSLDALLRERHVTLAAKRMSVSQPAMSSSLARLRKLLDDPLLVRAGRQLVLTSFAEGLREPLRNILENIDLTLTARPHFDPLVDERTFTIAASDYITLVLLRQVVSRLSAVASGVRLHVQPVLIDYVEHLRQDTIDLIVLPLEVAEDVDDMSRSTLFIDRFVCAADANHPKDLNGITTELFSQLPYIAYRVNGGPSNIDKQLDDLGVARSIEMTTESFLIAPFMLNGTSFIAMLHERLAKEVQDVAGIRLYEPPVPVQPITQTLFWHPRRTEDPAHRWLRELIVDVAQSLETEPPATEDAAGGAGF</sequence>
<dbReference type="Gene3D" id="1.10.10.10">
    <property type="entry name" value="Winged helix-like DNA-binding domain superfamily/Winged helix DNA-binding domain"/>
    <property type="match status" value="1"/>
</dbReference>
<dbReference type="InterPro" id="IPR036390">
    <property type="entry name" value="WH_DNA-bd_sf"/>
</dbReference>
<dbReference type="SUPFAM" id="SSF53850">
    <property type="entry name" value="Periplasmic binding protein-like II"/>
    <property type="match status" value="1"/>
</dbReference>
<dbReference type="InterPro" id="IPR036388">
    <property type="entry name" value="WH-like_DNA-bd_sf"/>
</dbReference>
<dbReference type="RefSeq" id="WP_349638474.1">
    <property type="nucleotide sequence ID" value="NZ_CP090958.1"/>
</dbReference>
<evidence type="ECO:0000256" key="1">
    <source>
        <dbReference type="ARBA" id="ARBA00009437"/>
    </source>
</evidence>
<dbReference type="InterPro" id="IPR037402">
    <property type="entry name" value="YidZ_PBP2"/>
</dbReference>
<evidence type="ECO:0000256" key="2">
    <source>
        <dbReference type="ARBA" id="ARBA00023015"/>
    </source>
</evidence>
<evidence type="ECO:0000259" key="5">
    <source>
        <dbReference type="PROSITE" id="PS50931"/>
    </source>
</evidence>
<dbReference type="InterPro" id="IPR005119">
    <property type="entry name" value="LysR_subst-bd"/>
</dbReference>